<dbReference type="Proteomes" id="UP000703269">
    <property type="component" value="Unassembled WGS sequence"/>
</dbReference>
<dbReference type="OrthoDB" id="2755867at2759"/>
<evidence type="ECO:0000313" key="2">
    <source>
        <dbReference type="Proteomes" id="UP000703269"/>
    </source>
</evidence>
<accession>A0A9P3GNA8</accession>
<protein>
    <recommendedName>
        <fullName evidence="3">F-box domain-containing protein</fullName>
    </recommendedName>
</protein>
<evidence type="ECO:0000313" key="1">
    <source>
        <dbReference type="EMBL" id="GJE98600.1"/>
    </source>
</evidence>
<organism evidence="1 2">
    <name type="scientific">Phanerochaete sordida</name>
    <dbReference type="NCBI Taxonomy" id="48140"/>
    <lineage>
        <taxon>Eukaryota</taxon>
        <taxon>Fungi</taxon>
        <taxon>Dikarya</taxon>
        <taxon>Basidiomycota</taxon>
        <taxon>Agaricomycotina</taxon>
        <taxon>Agaricomycetes</taxon>
        <taxon>Polyporales</taxon>
        <taxon>Phanerochaetaceae</taxon>
        <taxon>Phanerochaete</taxon>
    </lineage>
</organism>
<dbReference type="Gene3D" id="1.20.1280.50">
    <property type="match status" value="1"/>
</dbReference>
<gene>
    <name evidence="1" type="ORF">PsYK624_148340</name>
</gene>
<keyword evidence="2" id="KW-1185">Reference proteome</keyword>
<name>A0A9P3GNA8_9APHY</name>
<reference evidence="1 2" key="1">
    <citation type="submission" date="2021-08" db="EMBL/GenBank/DDBJ databases">
        <title>Draft Genome Sequence of Phanerochaete sordida strain YK-624.</title>
        <authorList>
            <person name="Mori T."/>
            <person name="Dohra H."/>
            <person name="Suzuki T."/>
            <person name="Kawagishi H."/>
            <person name="Hirai H."/>
        </authorList>
    </citation>
    <scope>NUCLEOTIDE SEQUENCE [LARGE SCALE GENOMIC DNA]</scope>
    <source>
        <strain evidence="1 2">YK-624</strain>
    </source>
</reference>
<dbReference type="EMBL" id="BPQB01000091">
    <property type="protein sequence ID" value="GJE98600.1"/>
    <property type="molecule type" value="Genomic_DNA"/>
</dbReference>
<evidence type="ECO:0008006" key="3">
    <source>
        <dbReference type="Google" id="ProtNLM"/>
    </source>
</evidence>
<proteinExistence type="predicted"/>
<sequence>MLATTTDIFSLPLELLCCIFSLLSDEAQDRWIMRLKLKADSSLISWSAYESHASGEDARSGYVRWRMDCVPPQPLPYAWTRISHVCRAWRGAALSDPRLWTHAAVFRRETLATVVQRAKGLPLTVSFRGLADTRAAEAFEWLLNTHPAQIGTLVMPFISPKLTAPLAARMPRLKALHLIEFTPAEQPAPDADSPSAFAALEHIESVAALRFPITYLCTAALKSLVLVHRFPGAHFEGQYLPTIDELTHALVRSPHLERLEVVLGDAMPHPQAAVALPALRTLRVTALTKVCAAALRAFRTPRTTRVLLTCLAPLDSPDRDWSVITKAVSQVLAAPAAQSSRFAPVASLDAAVFPWMYKLRGWRTERGAQRKADGRRAPPDVEITIDVPSAVEDIVEVLAPLTLLDAQTHRQGCLNVAEVGRAAFDFAQALCTMPQLRNLVLDVAQSDMECQLLHDTTARSVTMMAPQVPTEETGPKEEAECKAEPWLKECVSYAGHLQDIVDICGERKDSGKKLCELVLNESGGLGPELVADLEKVVDSLVCAP</sequence>
<comment type="caution">
    <text evidence="1">The sequence shown here is derived from an EMBL/GenBank/DDBJ whole genome shotgun (WGS) entry which is preliminary data.</text>
</comment>
<dbReference type="AlphaFoldDB" id="A0A9P3GNA8"/>